<dbReference type="Proteomes" id="UP000609531">
    <property type="component" value="Unassembled WGS sequence"/>
</dbReference>
<organism evidence="1 2">
    <name type="scientific">Acuticoccus mangrovi</name>
    <dbReference type="NCBI Taxonomy" id="2796142"/>
    <lineage>
        <taxon>Bacteria</taxon>
        <taxon>Pseudomonadati</taxon>
        <taxon>Pseudomonadota</taxon>
        <taxon>Alphaproteobacteria</taxon>
        <taxon>Hyphomicrobiales</taxon>
        <taxon>Amorphaceae</taxon>
        <taxon>Acuticoccus</taxon>
    </lineage>
</organism>
<dbReference type="EMBL" id="JAEKJA010000010">
    <property type="protein sequence ID" value="MBJ3776654.1"/>
    <property type="molecule type" value="Genomic_DNA"/>
</dbReference>
<evidence type="ECO:0000313" key="1">
    <source>
        <dbReference type="EMBL" id="MBJ3776654.1"/>
    </source>
</evidence>
<keyword evidence="2" id="KW-1185">Reference proteome</keyword>
<accession>A0A934MLT2</accession>
<evidence type="ECO:0000313" key="2">
    <source>
        <dbReference type="Proteomes" id="UP000609531"/>
    </source>
</evidence>
<reference evidence="1" key="1">
    <citation type="submission" date="2020-12" db="EMBL/GenBank/DDBJ databases">
        <title>Bacterial taxonomy.</title>
        <authorList>
            <person name="Pan X."/>
        </authorList>
    </citation>
    <scope>NUCLEOTIDE SEQUENCE</scope>
    <source>
        <strain evidence="1">B2012</strain>
    </source>
</reference>
<comment type="caution">
    <text evidence="1">The sequence shown here is derived from an EMBL/GenBank/DDBJ whole genome shotgun (WGS) entry which is preliminary data.</text>
</comment>
<name>A0A934MLT2_9HYPH</name>
<sequence length="105" mass="11661">MAERDLSTVDIGYVHATVTLRGEAKLLAAELERLRVGGLVDRANLEVVVPRGRLDPTPETKRLPPIRDGEAEAARAELQTVENRLTDDQVTYVLDMIRRLEAITA</sequence>
<protein>
    <submittedName>
        <fullName evidence="1">Uncharacterized protein</fullName>
    </submittedName>
</protein>
<proteinExistence type="predicted"/>
<gene>
    <name evidence="1" type="ORF">JCR33_13190</name>
</gene>
<dbReference type="AlphaFoldDB" id="A0A934MLT2"/>
<dbReference type="RefSeq" id="WP_198882552.1">
    <property type="nucleotide sequence ID" value="NZ_JAEKJA010000010.1"/>
</dbReference>